<gene>
    <name evidence="5" type="ORF">J8F10_17945</name>
</gene>
<dbReference type="CDD" id="cd00090">
    <property type="entry name" value="HTH_ARSR"/>
    <property type="match status" value="1"/>
</dbReference>
<keyword evidence="6" id="KW-1185">Reference proteome</keyword>
<dbReference type="InterPro" id="IPR036390">
    <property type="entry name" value="WH_DNA-bd_sf"/>
</dbReference>
<organism evidence="5 6">
    <name type="scientific">Gemmata palustris</name>
    <dbReference type="NCBI Taxonomy" id="2822762"/>
    <lineage>
        <taxon>Bacteria</taxon>
        <taxon>Pseudomonadati</taxon>
        <taxon>Planctomycetota</taxon>
        <taxon>Planctomycetia</taxon>
        <taxon>Gemmatales</taxon>
        <taxon>Gemmataceae</taxon>
        <taxon>Gemmata</taxon>
    </lineage>
</organism>
<keyword evidence="3" id="KW-0804">Transcription</keyword>
<dbReference type="PROSITE" id="PS50987">
    <property type="entry name" value="HTH_ARSR_2"/>
    <property type="match status" value="1"/>
</dbReference>
<proteinExistence type="predicted"/>
<dbReference type="RefSeq" id="WP_210655940.1">
    <property type="nucleotide sequence ID" value="NZ_JAGKQQ010000001.1"/>
</dbReference>
<reference evidence="5 6" key="1">
    <citation type="submission" date="2021-04" db="EMBL/GenBank/DDBJ databases">
        <authorList>
            <person name="Ivanova A."/>
        </authorList>
    </citation>
    <scope>NUCLEOTIDE SEQUENCE [LARGE SCALE GENOMIC DNA]</scope>
    <source>
        <strain evidence="5 6">G18</strain>
    </source>
</reference>
<dbReference type="SUPFAM" id="SSF46785">
    <property type="entry name" value="Winged helix' DNA-binding domain"/>
    <property type="match status" value="1"/>
</dbReference>
<protein>
    <submittedName>
        <fullName evidence="5">Winged helix-turn-helix transcriptional regulator</fullName>
    </submittedName>
</protein>
<dbReference type="EMBL" id="JAGKQQ010000001">
    <property type="protein sequence ID" value="MBP3957150.1"/>
    <property type="molecule type" value="Genomic_DNA"/>
</dbReference>
<keyword evidence="2" id="KW-0238">DNA-binding</keyword>
<name>A0ABS5BU12_9BACT</name>
<dbReference type="InterPro" id="IPR011991">
    <property type="entry name" value="ArsR-like_HTH"/>
</dbReference>
<sequence length="102" mass="10666">MAKPATDLKAQADWISAAGEPTRLALIRALAAGEKTVTMLARECRTEMVNVSHHLSILKVVGVVTAQKDGRFMLYSLVGATATGAALELVHPSGAKVTIPLG</sequence>
<evidence type="ECO:0000313" key="6">
    <source>
        <dbReference type="Proteomes" id="UP000676565"/>
    </source>
</evidence>
<dbReference type="Pfam" id="PF12840">
    <property type="entry name" value="HTH_20"/>
    <property type="match status" value="1"/>
</dbReference>
<evidence type="ECO:0000256" key="1">
    <source>
        <dbReference type="ARBA" id="ARBA00023015"/>
    </source>
</evidence>
<dbReference type="Proteomes" id="UP000676565">
    <property type="component" value="Unassembled WGS sequence"/>
</dbReference>
<evidence type="ECO:0000313" key="5">
    <source>
        <dbReference type="EMBL" id="MBP3957150.1"/>
    </source>
</evidence>
<dbReference type="NCBIfam" id="NF033788">
    <property type="entry name" value="HTH_metalloreg"/>
    <property type="match status" value="1"/>
</dbReference>
<dbReference type="SMART" id="SM00418">
    <property type="entry name" value="HTH_ARSR"/>
    <property type="match status" value="1"/>
</dbReference>
<evidence type="ECO:0000256" key="2">
    <source>
        <dbReference type="ARBA" id="ARBA00023125"/>
    </source>
</evidence>
<accession>A0ABS5BU12</accession>
<dbReference type="InterPro" id="IPR001845">
    <property type="entry name" value="HTH_ArsR_DNA-bd_dom"/>
</dbReference>
<evidence type="ECO:0000259" key="4">
    <source>
        <dbReference type="PROSITE" id="PS50987"/>
    </source>
</evidence>
<keyword evidence="1" id="KW-0805">Transcription regulation</keyword>
<dbReference type="PANTHER" id="PTHR43132:SF2">
    <property type="entry name" value="ARSENICAL RESISTANCE OPERON REPRESSOR ARSR-RELATED"/>
    <property type="match status" value="1"/>
</dbReference>
<comment type="caution">
    <text evidence="5">The sequence shown here is derived from an EMBL/GenBank/DDBJ whole genome shotgun (WGS) entry which is preliminary data.</text>
</comment>
<feature type="domain" description="HTH arsR-type" evidence="4">
    <location>
        <begin position="3"/>
        <end position="96"/>
    </location>
</feature>
<dbReference type="InterPro" id="IPR036388">
    <property type="entry name" value="WH-like_DNA-bd_sf"/>
</dbReference>
<dbReference type="Gene3D" id="1.10.10.10">
    <property type="entry name" value="Winged helix-like DNA-binding domain superfamily/Winged helix DNA-binding domain"/>
    <property type="match status" value="1"/>
</dbReference>
<dbReference type="InterPro" id="IPR051011">
    <property type="entry name" value="Metal_resp_trans_reg"/>
</dbReference>
<evidence type="ECO:0000256" key="3">
    <source>
        <dbReference type="ARBA" id="ARBA00023163"/>
    </source>
</evidence>
<dbReference type="PRINTS" id="PR00778">
    <property type="entry name" value="HTHARSR"/>
</dbReference>
<dbReference type="PANTHER" id="PTHR43132">
    <property type="entry name" value="ARSENICAL RESISTANCE OPERON REPRESSOR ARSR-RELATED"/>
    <property type="match status" value="1"/>
</dbReference>